<dbReference type="HOGENOM" id="CLU_174713_0_0_9"/>
<dbReference type="EMBL" id="ACGP01000221">
    <property type="protein sequence ID" value="EEI23257.1"/>
    <property type="molecule type" value="Genomic_DNA"/>
</dbReference>
<gene>
    <name evidence="1" type="ORF">HMPREF0519_2607</name>
</gene>
<reference evidence="1 2" key="1">
    <citation type="submission" date="2009-01" db="EMBL/GenBank/DDBJ databases">
        <authorList>
            <person name="Qin X."/>
            <person name="Bachman B."/>
            <person name="Battles P."/>
            <person name="Bell A."/>
            <person name="Bess C."/>
            <person name="Bickham C."/>
            <person name="Chaboub L."/>
            <person name="Chen D."/>
            <person name="Coyle M."/>
            <person name="Deiros D.R."/>
            <person name="Dinh H."/>
            <person name="Forbes L."/>
            <person name="Fowler G."/>
            <person name="Francisco L."/>
            <person name="Fu Q."/>
            <person name="Gubbala S."/>
            <person name="Hale W."/>
            <person name="Han Y."/>
            <person name="Hemphill L."/>
            <person name="Highlander S.K."/>
            <person name="Hirani K."/>
            <person name="Hogues M."/>
            <person name="Jackson L."/>
            <person name="Jakkamsetti A."/>
            <person name="Javaid M."/>
            <person name="Jiang H."/>
            <person name="Korchina V."/>
            <person name="Kovar C."/>
            <person name="Lara F."/>
            <person name="Lee S."/>
            <person name="Mata R."/>
            <person name="Mathew T."/>
            <person name="Moen C."/>
            <person name="Morales K."/>
            <person name="Munidasa M."/>
            <person name="Nazareth L."/>
            <person name="Ngo R."/>
            <person name="Nguyen L."/>
            <person name="Okwuonu G."/>
            <person name="Ongeri F."/>
            <person name="Patil S."/>
            <person name="Petrosino J."/>
            <person name="Pham C."/>
            <person name="Pham P."/>
            <person name="Pu L.-L."/>
            <person name="Puazo M."/>
            <person name="Raj R."/>
            <person name="Reid J."/>
            <person name="Rouhana J."/>
            <person name="Saada N."/>
            <person name="Shang Y."/>
            <person name="Simmons D."/>
            <person name="Thornton R."/>
            <person name="Warren J."/>
            <person name="Weissenberger G."/>
            <person name="Zhang J."/>
            <person name="Zhang L."/>
            <person name="Zhou C."/>
            <person name="Zhu D."/>
            <person name="Muzny D."/>
            <person name="Worley K."/>
            <person name="Gibbs R."/>
        </authorList>
    </citation>
    <scope>NUCLEOTIDE SEQUENCE [LARGE SCALE GENOMIC DNA]</scope>
    <source>
        <strain evidence="2">ATCC 8290 / DSM 20176 / CCUG 30140 / JCM 1155 / KCTC 3500 / NBRC 15886 / NCIMB 8040 / NRRL B-1843 / 9</strain>
    </source>
</reference>
<protein>
    <submittedName>
        <fullName evidence="1">Uncharacterized protein</fullName>
    </submittedName>
</protein>
<dbReference type="Proteomes" id="UP000003752">
    <property type="component" value="Unassembled WGS sequence"/>
</dbReference>
<dbReference type="PATRIC" id="fig|1423757.3.peg.1233"/>
<sequence>MDNLFDVLKMVSFNHFGFDSSQVVITDVAGKPNSLLTDLFRDVVNKINKINLFIDLSAAHDAGDVLASLQNHTPLPDDVLDEYGKILREPLVGINFAPQKGQMELLVNG</sequence>
<dbReference type="AlphaFoldDB" id="C0XMZ6"/>
<name>C0XMZ6_LENH9</name>
<dbReference type="RefSeq" id="WP_003635837.1">
    <property type="nucleotide sequence ID" value="NZ_AZDF01000027.1"/>
</dbReference>
<keyword evidence="2" id="KW-1185">Reference proteome</keyword>
<accession>C0XMZ6</accession>
<organism evidence="1 2">
    <name type="scientific">Lentilactobacillus hilgardii (strain ATCC 8290 / DSM 20176 / CCUG 30140 / JCM 1155 / KCTC 3500 / NBRC 15886 / NCIMB 8040 / NRRL B-1843 / 9)</name>
    <dbReference type="NCBI Taxonomy" id="1423757"/>
    <lineage>
        <taxon>Bacteria</taxon>
        <taxon>Bacillati</taxon>
        <taxon>Bacillota</taxon>
        <taxon>Bacilli</taxon>
        <taxon>Lactobacillales</taxon>
        <taxon>Lactobacillaceae</taxon>
        <taxon>Lentilactobacillus</taxon>
    </lineage>
</organism>
<evidence type="ECO:0000313" key="1">
    <source>
        <dbReference type="EMBL" id="EEI23257.1"/>
    </source>
</evidence>
<evidence type="ECO:0000313" key="2">
    <source>
        <dbReference type="Proteomes" id="UP000003752"/>
    </source>
</evidence>
<comment type="caution">
    <text evidence="1">The sequence shown here is derived from an EMBL/GenBank/DDBJ whole genome shotgun (WGS) entry which is preliminary data.</text>
</comment>
<proteinExistence type="predicted"/>